<gene>
    <name evidence="3" type="ORF">GCM10023337_17670</name>
</gene>
<organism evidence="3 4">
    <name type="scientific">Paenalcaligenes hermetiae</name>
    <dbReference type="NCBI Taxonomy" id="1157987"/>
    <lineage>
        <taxon>Bacteria</taxon>
        <taxon>Pseudomonadati</taxon>
        <taxon>Pseudomonadota</taxon>
        <taxon>Betaproteobacteria</taxon>
        <taxon>Burkholderiales</taxon>
        <taxon>Alcaligenaceae</taxon>
        <taxon>Paenalcaligenes</taxon>
    </lineage>
</organism>
<evidence type="ECO:0000256" key="1">
    <source>
        <dbReference type="SAM" id="Coils"/>
    </source>
</evidence>
<evidence type="ECO:0000313" key="3">
    <source>
        <dbReference type="EMBL" id="GAA5091643.1"/>
    </source>
</evidence>
<keyword evidence="2" id="KW-0472">Membrane</keyword>
<name>A0ABP9M9B1_9BURK</name>
<protein>
    <recommendedName>
        <fullName evidence="5">DUF1640 domain-containing protein</fullName>
    </recommendedName>
</protein>
<dbReference type="EMBL" id="BAABKD010000011">
    <property type="protein sequence ID" value="GAA5091643.1"/>
    <property type="molecule type" value="Genomic_DNA"/>
</dbReference>
<feature type="coiled-coil region" evidence="1">
    <location>
        <begin position="52"/>
        <end position="79"/>
    </location>
</feature>
<reference evidence="4" key="1">
    <citation type="journal article" date="2019" name="Int. J. Syst. Evol. Microbiol.">
        <title>The Global Catalogue of Microorganisms (GCM) 10K type strain sequencing project: providing services to taxonomists for standard genome sequencing and annotation.</title>
        <authorList>
            <consortium name="The Broad Institute Genomics Platform"/>
            <consortium name="The Broad Institute Genome Sequencing Center for Infectious Disease"/>
            <person name="Wu L."/>
            <person name="Ma J."/>
        </authorList>
    </citation>
    <scope>NUCLEOTIDE SEQUENCE [LARGE SCALE GENOMIC DNA]</scope>
    <source>
        <strain evidence="4">JCM 18423</strain>
    </source>
</reference>
<dbReference type="RefSeq" id="WP_300647921.1">
    <property type="nucleotide sequence ID" value="NZ_BAABKD010000011.1"/>
</dbReference>
<evidence type="ECO:0000256" key="2">
    <source>
        <dbReference type="SAM" id="Phobius"/>
    </source>
</evidence>
<keyword evidence="1" id="KW-0175">Coiled coil</keyword>
<dbReference type="Proteomes" id="UP001500227">
    <property type="component" value="Unassembled WGS sequence"/>
</dbReference>
<evidence type="ECO:0000313" key="4">
    <source>
        <dbReference type="Proteomes" id="UP001500227"/>
    </source>
</evidence>
<comment type="caution">
    <text evidence="3">The sequence shown here is derived from an EMBL/GenBank/DDBJ whole genome shotgun (WGS) entry which is preliminary data.</text>
</comment>
<sequence>MSKSAEEIINAVFSQSGLKLEPDDPLVALLLFIDRQYEQQRTLLEDHENAFLLNLDQRLQQVHEVYEALEQQKQHIRLDLITHTQRLVRKEVAEQGRELYKHSLRWVAFGFVLMFLLQVFILARTL</sequence>
<evidence type="ECO:0008006" key="5">
    <source>
        <dbReference type="Google" id="ProtNLM"/>
    </source>
</evidence>
<keyword evidence="2" id="KW-1133">Transmembrane helix</keyword>
<keyword evidence="2" id="KW-0812">Transmembrane</keyword>
<keyword evidence="4" id="KW-1185">Reference proteome</keyword>
<proteinExistence type="predicted"/>
<accession>A0ABP9M9B1</accession>
<feature type="transmembrane region" description="Helical" evidence="2">
    <location>
        <begin position="104"/>
        <end position="123"/>
    </location>
</feature>